<sequence>MSWRSLLGNAKFFAHPKIHGIHNPQKKTWMMQITFFIGHLM</sequence>
<dbReference type="EMBL" id="EF083150">
    <property type="protein sequence ID" value="ABK22501.1"/>
    <property type="molecule type" value="mRNA"/>
</dbReference>
<reference evidence="1" key="1">
    <citation type="journal article" date="2008" name="BMC Genomics">
        <title>A conifer genomics resource of 200,000 spruce (Picea spp.) ESTs and 6,464 high-quality, sequence-finished full-length cDNAs for Sitka spruce (Picea sitchensis).</title>
        <authorList>
            <person name="Ralph S.G."/>
            <person name="Chun H.J."/>
            <person name="Kolosova N."/>
            <person name="Cooper D."/>
            <person name="Oddy C."/>
            <person name="Ritland C.E."/>
            <person name="Kirkpatrick R."/>
            <person name="Moore R."/>
            <person name="Barber S."/>
            <person name="Holt R.A."/>
            <person name="Jones S.J."/>
            <person name="Marra M.A."/>
            <person name="Douglas C.J."/>
            <person name="Ritland K."/>
            <person name="Bohlmann J."/>
        </authorList>
    </citation>
    <scope>NUCLEOTIDE SEQUENCE</scope>
    <source>
        <tissue evidence="1">Green portion of the leader tissue</tissue>
    </source>
</reference>
<dbReference type="AlphaFoldDB" id="A9NPE0"/>
<accession>A9NPE0</accession>
<evidence type="ECO:0000313" key="1">
    <source>
        <dbReference type="EMBL" id="ABK22501.1"/>
    </source>
</evidence>
<name>A9NPE0_PICSI</name>
<protein>
    <submittedName>
        <fullName evidence="1">Uncharacterized protein</fullName>
    </submittedName>
</protein>
<organism evidence="1">
    <name type="scientific">Picea sitchensis</name>
    <name type="common">Sitka spruce</name>
    <name type="synonym">Pinus sitchensis</name>
    <dbReference type="NCBI Taxonomy" id="3332"/>
    <lineage>
        <taxon>Eukaryota</taxon>
        <taxon>Viridiplantae</taxon>
        <taxon>Streptophyta</taxon>
        <taxon>Embryophyta</taxon>
        <taxon>Tracheophyta</taxon>
        <taxon>Spermatophyta</taxon>
        <taxon>Pinopsida</taxon>
        <taxon>Pinidae</taxon>
        <taxon>Conifers I</taxon>
        <taxon>Pinales</taxon>
        <taxon>Pinaceae</taxon>
        <taxon>Picea</taxon>
    </lineage>
</organism>
<proteinExistence type="evidence at transcript level"/>